<sequence>MIRIRKVYRREIPEILNEKAVWDNEFLSVSRHRLLAHYHNPNCADDDIVLLLGYQNDELLGYMGVFTDYVTLDGNHQKIGWLSTWWVHPKTKGSGIGREILNTMYETLDGKIGISQFTPSAKRVYDKSGYFTDLKQNRGIKAVLRSNLVFVMPALFPWASKLKRLWRFKDFVINLFVEPRLYFQKAVLKNKLSSIKIEYLSAPDSECMQLVKALGQHHLSQKTADFFAWMKAYPWVQEAPLLYLTNARDYEFSMYDSSFAIYMMKVVKAGKCIGFVVLQKRAKVSKLLFAYYEKKDAAIIADIVKLHAIETGVREIITYDEPMVAEFKKSFVFLYRTKKVKDSIISKSFGKTDFSDTYMNFGDGDCSFA</sequence>
<dbReference type="Proteomes" id="UP000712080">
    <property type="component" value="Unassembled WGS sequence"/>
</dbReference>
<keyword evidence="3" id="KW-1185">Reference proteome</keyword>
<dbReference type="InterPro" id="IPR016181">
    <property type="entry name" value="Acyl_CoA_acyltransferase"/>
</dbReference>
<dbReference type="EMBL" id="JAAMPU010000108">
    <property type="protein sequence ID" value="NMH29640.1"/>
    <property type="molecule type" value="Genomic_DNA"/>
</dbReference>
<dbReference type="AlphaFoldDB" id="A0A972JJ14"/>
<dbReference type="Pfam" id="PF00583">
    <property type="entry name" value="Acetyltransf_1"/>
    <property type="match status" value="1"/>
</dbReference>
<name>A0A972JJ14_9FLAO</name>
<comment type="caution">
    <text evidence="2">The sequence shown here is derived from an EMBL/GenBank/DDBJ whole genome shotgun (WGS) entry which is preliminary data.</text>
</comment>
<dbReference type="GO" id="GO:0016747">
    <property type="term" value="F:acyltransferase activity, transferring groups other than amino-acyl groups"/>
    <property type="evidence" value="ECO:0007669"/>
    <property type="project" value="InterPro"/>
</dbReference>
<dbReference type="CDD" id="cd04301">
    <property type="entry name" value="NAT_SF"/>
    <property type="match status" value="1"/>
</dbReference>
<dbReference type="SUPFAM" id="SSF55729">
    <property type="entry name" value="Acyl-CoA N-acyltransferases (Nat)"/>
    <property type="match status" value="1"/>
</dbReference>
<feature type="domain" description="N-acetyltransferase" evidence="1">
    <location>
        <begin position="2"/>
        <end position="157"/>
    </location>
</feature>
<dbReference type="RefSeq" id="WP_169528719.1">
    <property type="nucleotide sequence ID" value="NZ_JAAMPU010000108.1"/>
</dbReference>
<evidence type="ECO:0000259" key="1">
    <source>
        <dbReference type="PROSITE" id="PS51186"/>
    </source>
</evidence>
<dbReference type="PROSITE" id="PS51186">
    <property type="entry name" value="GNAT"/>
    <property type="match status" value="1"/>
</dbReference>
<accession>A0A972JJ14</accession>
<evidence type="ECO:0000313" key="2">
    <source>
        <dbReference type="EMBL" id="NMH29640.1"/>
    </source>
</evidence>
<gene>
    <name evidence="2" type="ORF">G6047_16490</name>
</gene>
<protein>
    <submittedName>
        <fullName evidence="2">GNAT family N-acetyltransferase</fullName>
    </submittedName>
</protein>
<evidence type="ECO:0000313" key="3">
    <source>
        <dbReference type="Proteomes" id="UP000712080"/>
    </source>
</evidence>
<dbReference type="InterPro" id="IPR000182">
    <property type="entry name" value="GNAT_dom"/>
</dbReference>
<dbReference type="Gene3D" id="3.40.630.30">
    <property type="match status" value="1"/>
</dbReference>
<reference evidence="2" key="1">
    <citation type="submission" date="2020-02" db="EMBL/GenBank/DDBJ databases">
        <title>Flavobacterium sp. genome.</title>
        <authorList>
            <person name="Jung H.S."/>
            <person name="Baek J.H."/>
            <person name="Jeon C.O."/>
        </authorList>
    </citation>
    <scope>NUCLEOTIDE SEQUENCE</scope>
    <source>
        <strain evidence="2">SE-s28</strain>
    </source>
</reference>
<organism evidence="2 3">
    <name type="scientific">Flavobacterium silvaticum</name>
    <dbReference type="NCBI Taxonomy" id="1852020"/>
    <lineage>
        <taxon>Bacteria</taxon>
        <taxon>Pseudomonadati</taxon>
        <taxon>Bacteroidota</taxon>
        <taxon>Flavobacteriia</taxon>
        <taxon>Flavobacteriales</taxon>
        <taxon>Flavobacteriaceae</taxon>
        <taxon>Flavobacterium</taxon>
    </lineage>
</organism>
<proteinExistence type="predicted"/>